<keyword evidence="1" id="KW-0812">Transmembrane</keyword>
<evidence type="ECO:0000313" key="3">
    <source>
        <dbReference type="Proteomes" id="UP000078200"/>
    </source>
</evidence>
<sequence length="123" mass="13706">MEMENTLEIHYFLSSMLVFVIWISALPFPSWSQAALWGFIYGSPSSTLSMVFSIAVRTINVDDVLTSISACLVRLIVSLMLLIRVVSLPGSPTAFTMPLIISAFSTASFMSLIPIFYKYLRVL</sequence>
<feature type="transmembrane region" description="Helical" evidence="1">
    <location>
        <begin position="34"/>
        <end position="52"/>
    </location>
</feature>
<keyword evidence="1" id="KW-1133">Transmembrane helix</keyword>
<feature type="transmembrane region" description="Helical" evidence="1">
    <location>
        <begin position="64"/>
        <end position="83"/>
    </location>
</feature>
<dbReference type="EnsemblMetazoa" id="GAUT012259-RA">
    <property type="protein sequence ID" value="GAUT012259-PA"/>
    <property type="gene ID" value="GAUT012259"/>
</dbReference>
<feature type="transmembrane region" description="Helical" evidence="1">
    <location>
        <begin position="9"/>
        <end position="28"/>
    </location>
</feature>
<organism evidence="2 3">
    <name type="scientific">Glossina austeni</name>
    <name type="common">Savannah tsetse fly</name>
    <dbReference type="NCBI Taxonomy" id="7395"/>
    <lineage>
        <taxon>Eukaryota</taxon>
        <taxon>Metazoa</taxon>
        <taxon>Ecdysozoa</taxon>
        <taxon>Arthropoda</taxon>
        <taxon>Hexapoda</taxon>
        <taxon>Insecta</taxon>
        <taxon>Pterygota</taxon>
        <taxon>Neoptera</taxon>
        <taxon>Endopterygota</taxon>
        <taxon>Diptera</taxon>
        <taxon>Brachycera</taxon>
        <taxon>Muscomorpha</taxon>
        <taxon>Hippoboscoidea</taxon>
        <taxon>Glossinidae</taxon>
        <taxon>Glossina</taxon>
    </lineage>
</organism>
<proteinExistence type="predicted"/>
<reference evidence="2" key="1">
    <citation type="submission" date="2020-05" db="UniProtKB">
        <authorList>
            <consortium name="EnsemblMetazoa"/>
        </authorList>
    </citation>
    <scope>IDENTIFICATION</scope>
    <source>
        <strain evidence="2">TTRI</strain>
    </source>
</reference>
<name>A0A1A9UQN1_GLOAU</name>
<dbReference type="VEuPathDB" id="VectorBase:GAUT012259"/>
<feature type="transmembrane region" description="Helical" evidence="1">
    <location>
        <begin position="95"/>
        <end position="117"/>
    </location>
</feature>
<protein>
    <submittedName>
        <fullName evidence="2">Uncharacterized protein</fullName>
    </submittedName>
</protein>
<evidence type="ECO:0000256" key="1">
    <source>
        <dbReference type="SAM" id="Phobius"/>
    </source>
</evidence>
<evidence type="ECO:0000313" key="2">
    <source>
        <dbReference type="EnsemblMetazoa" id="GAUT012259-PA"/>
    </source>
</evidence>
<dbReference type="Proteomes" id="UP000078200">
    <property type="component" value="Unassembled WGS sequence"/>
</dbReference>
<keyword evidence="3" id="KW-1185">Reference proteome</keyword>
<keyword evidence="1" id="KW-0472">Membrane</keyword>
<dbReference type="AlphaFoldDB" id="A0A1A9UQN1"/>
<accession>A0A1A9UQN1</accession>